<sequence>MKNVVNALESELDEDTCSNLDYETIYPYITDYDEVFMDEE</sequence>
<proteinExistence type="predicted"/>
<gene>
    <name evidence="1" type="ORF">METZ01_LOCUS157642</name>
</gene>
<dbReference type="EMBL" id="UINC01026760">
    <property type="protein sequence ID" value="SVB04788.1"/>
    <property type="molecule type" value="Genomic_DNA"/>
</dbReference>
<evidence type="ECO:0000313" key="1">
    <source>
        <dbReference type="EMBL" id="SVB04788.1"/>
    </source>
</evidence>
<dbReference type="AlphaFoldDB" id="A0A382ATK0"/>
<protein>
    <submittedName>
        <fullName evidence="1">Uncharacterized protein</fullName>
    </submittedName>
</protein>
<reference evidence="1" key="1">
    <citation type="submission" date="2018-05" db="EMBL/GenBank/DDBJ databases">
        <authorList>
            <person name="Lanie J.A."/>
            <person name="Ng W.-L."/>
            <person name="Kazmierczak K.M."/>
            <person name="Andrzejewski T.M."/>
            <person name="Davidsen T.M."/>
            <person name="Wayne K.J."/>
            <person name="Tettelin H."/>
            <person name="Glass J.I."/>
            <person name="Rusch D."/>
            <person name="Podicherti R."/>
            <person name="Tsui H.-C.T."/>
            <person name="Winkler M.E."/>
        </authorList>
    </citation>
    <scope>NUCLEOTIDE SEQUENCE</scope>
</reference>
<name>A0A382ATK0_9ZZZZ</name>
<organism evidence="1">
    <name type="scientific">marine metagenome</name>
    <dbReference type="NCBI Taxonomy" id="408172"/>
    <lineage>
        <taxon>unclassified sequences</taxon>
        <taxon>metagenomes</taxon>
        <taxon>ecological metagenomes</taxon>
    </lineage>
</organism>
<accession>A0A382ATK0</accession>